<comment type="similarity">
    <text evidence="7">Belongs to the drug/metabolite transporter (DMT) superfamily. Small multidrug resistance (SMR) (TC 2.A.7.1) family.</text>
</comment>
<dbReference type="InterPro" id="IPR037185">
    <property type="entry name" value="EmrE-like"/>
</dbReference>
<dbReference type="PANTHER" id="PTHR30561:SF1">
    <property type="entry name" value="MULTIDRUG TRANSPORTER EMRE"/>
    <property type="match status" value="1"/>
</dbReference>
<dbReference type="GO" id="GO:0022857">
    <property type="term" value="F:transmembrane transporter activity"/>
    <property type="evidence" value="ECO:0007669"/>
    <property type="project" value="InterPro"/>
</dbReference>
<dbReference type="RefSeq" id="WP_095261571.1">
    <property type="nucleotide sequence ID" value="NZ_NPBV01000028.1"/>
</dbReference>
<comment type="caution">
    <text evidence="9">The sequence shown here is derived from an EMBL/GenBank/DDBJ whole genome shotgun (WGS) entry which is preliminary data.</text>
</comment>
<dbReference type="InterPro" id="IPR000390">
    <property type="entry name" value="Small_drug/metabolite_transptr"/>
</dbReference>
<protein>
    <submittedName>
        <fullName evidence="9">QacE family quaternary ammonium compound efflux SMR transporter</fullName>
    </submittedName>
</protein>
<dbReference type="EMBL" id="NPBV01000028">
    <property type="protein sequence ID" value="PAD19849.1"/>
    <property type="molecule type" value="Genomic_DNA"/>
</dbReference>
<organism evidence="9 10">
    <name type="scientific">Terribacillus saccharophilus</name>
    <dbReference type="NCBI Taxonomy" id="361277"/>
    <lineage>
        <taxon>Bacteria</taxon>
        <taxon>Bacillati</taxon>
        <taxon>Bacillota</taxon>
        <taxon>Bacilli</taxon>
        <taxon>Bacillales</taxon>
        <taxon>Bacillaceae</taxon>
        <taxon>Terribacillus</taxon>
    </lineage>
</organism>
<dbReference type="AlphaFoldDB" id="A0A268A6Y8"/>
<accession>A0A268A6Y8</accession>
<dbReference type="PANTHER" id="PTHR30561">
    <property type="entry name" value="SMR FAMILY PROTON-DEPENDENT DRUG EFFLUX TRANSPORTER SUGE"/>
    <property type="match status" value="1"/>
</dbReference>
<keyword evidence="4 7" id="KW-0812">Transmembrane</keyword>
<gene>
    <name evidence="9" type="ORF">CHH64_16795</name>
</gene>
<evidence type="ECO:0000313" key="10">
    <source>
        <dbReference type="Proteomes" id="UP000216013"/>
    </source>
</evidence>
<proteinExistence type="inferred from homology"/>
<sequence>MNMSYLFLAASILFEVFSSTMLKLSDGFKRLLPVIGIVLGYGISFYALSITLQSLPLGVVYATWSGVGTILTVVIGVLLFKEKVNKKGVLGIAILLVGLVLMNLSK</sequence>
<keyword evidence="2" id="KW-0813">Transport</keyword>
<keyword evidence="6 8" id="KW-0472">Membrane</keyword>
<feature type="transmembrane region" description="Helical" evidence="8">
    <location>
        <begin position="31"/>
        <end position="52"/>
    </location>
</feature>
<dbReference type="FunFam" id="1.10.3730.20:FF:000001">
    <property type="entry name" value="Quaternary ammonium compound resistance transporter SugE"/>
    <property type="match status" value="1"/>
</dbReference>
<dbReference type="Pfam" id="PF00893">
    <property type="entry name" value="Multi_Drug_Res"/>
    <property type="match status" value="1"/>
</dbReference>
<dbReference type="Gene3D" id="1.10.3730.20">
    <property type="match status" value="1"/>
</dbReference>
<dbReference type="Proteomes" id="UP000216013">
    <property type="component" value="Unassembled WGS sequence"/>
</dbReference>
<evidence type="ECO:0000256" key="6">
    <source>
        <dbReference type="ARBA" id="ARBA00023136"/>
    </source>
</evidence>
<reference evidence="9 10" key="1">
    <citation type="submission" date="2017-07" db="EMBL/GenBank/DDBJ databases">
        <title>Isolation and whole genome analysis of endospore-forming bacteria from heroin.</title>
        <authorList>
            <person name="Kalinowski J."/>
            <person name="Ahrens B."/>
            <person name="Al-Dilaimi A."/>
            <person name="Winkler A."/>
            <person name="Wibberg D."/>
            <person name="Schleenbecker U."/>
            <person name="Ruckert C."/>
            <person name="Wolfel R."/>
            <person name="Grass G."/>
        </authorList>
    </citation>
    <scope>NUCLEOTIDE SEQUENCE [LARGE SCALE GENOMIC DNA]</scope>
    <source>
        <strain evidence="9 10">7528</strain>
    </source>
</reference>
<keyword evidence="5 8" id="KW-1133">Transmembrane helix</keyword>
<feature type="transmembrane region" description="Helical" evidence="8">
    <location>
        <begin position="58"/>
        <end position="80"/>
    </location>
</feature>
<evidence type="ECO:0000256" key="8">
    <source>
        <dbReference type="SAM" id="Phobius"/>
    </source>
</evidence>
<dbReference type="GO" id="GO:0005886">
    <property type="term" value="C:plasma membrane"/>
    <property type="evidence" value="ECO:0007669"/>
    <property type="project" value="UniProtKB-SubCell"/>
</dbReference>
<dbReference type="SUPFAM" id="SSF103481">
    <property type="entry name" value="Multidrug resistance efflux transporter EmrE"/>
    <property type="match status" value="1"/>
</dbReference>
<evidence type="ECO:0000256" key="5">
    <source>
        <dbReference type="ARBA" id="ARBA00022989"/>
    </source>
</evidence>
<evidence type="ECO:0000256" key="7">
    <source>
        <dbReference type="RuleBase" id="RU003942"/>
    </source>
</evidence>
<evidence type="ECO:0000256" key="2">
    <source>
        <dbReference type="ARBA" id="ARBA00022448"/>
    </source>
</evidence>
<evidence type="ECO:0000256" key="4">
    <source>
        <dbReference type="ARBA" id="ARBA00022692"/>
    </source>
</evidence>
<keyword evidence="3" id="KW-1003">Cell membrane</keyword>
<evidence type="ECO:0000256" key="1">
    <source>
        <dbReference type="ARBA" id="ARBA00004651"/>
    </source>
</evidence>
<evidence type="ECO:0000313" key="9">
    <source>
        <dbReference type="EMBL" id="PAD19849.1"/>
    </source>
</evidence>
<evidence type="ECO:0000256" key="3">
    <source>
        <dbReference type="ARBA" id="ARBA00022475"/>
    </source>
</evidence>
<name>A0A268A6Y8_9BACI</name>
<feature type="transmembrane region" description="Helical" evidence="8">
    <location>
        <begin position="87"/>
        <end position="105"/>
    </location>
</feature>
<comment type="subcellular location">
    <subcellularLocation>
        <location evidence="1 7">Cell membrane</location>
        <topology evidence="1 7">Multi-pass membrane protein</topology>
    </subcellularLocation>
</comment>
<dbReference type="InterPro" id="IPR045324">
    <property type="entry name" value="Small_multidrug_res"/>
</dbReference>